<sequence>MRPQLKQFVPSDLIESDDPELIDDFFQKLTPRKIWGRLARSAQEMMWEAVTDPLVREEERLISFYNGCINQSDSGGSIKLDEELSFPEGISDVNVHLQPGGYFLNRHQSDVLAGALYEAGGTIYSQGQSIKANESKAELAIRFLLDKMPDFKPQKILDIACSAGASSTPYARLFPDATVYAIDIAPGLLRYAHARAEALGVNVHFYQCDAESIEFKDASFDLVVSHNAMHEMSPLTIEKMMLESYRLLNAEGIALHQDVPLRNSQLDAYQQADYLWDYKYNNEPFWETYSNLDILSLMKKSGFSDARYDRVKQLGGSMDWDLYWSLR</sequence>
<dbReference type="InterPro" id="IPR029063">
    <property type="entry name" value="SAM-dependent_MTases_sf"/>
</dbReference>
<dbReference type="Gene3D" id="3.40.50.150">
    <property type="entry name" value="Vaccinia Virus protein VP39"/>
    <property type="match status" value="1"/>
</dbReference>
<dbReference type="AlphaFoldDB" id="A0A381XXB4"/>
<gene>
    <name evidence="2" type="ORF">METZ01_LOCUS122199</name>
</gene>
<accession>A0A381XXB4</accession>
<dbReference type="PANTHER" id="PTHR43591">
    <property type="entry name" value="METHYLTRANSFERASE"/>
    <property type="match status" value="1"/>
</dbReference>
<organism evidence="2">
    <name type="scientific">marine metagenome</name>
    <dbReference type="NCBI Taxonomy" id="408172"/>
    <lineage>
        <taxon>unclassified sequences</taxon>
        <taxon>metagenomes</taxon>
        <taxon>ecological metagenomes</taxon>
    </lineage>
</organism>
<proteinExistence type="predicted"/>
<feature type="domain" description="Methyltransferase" evidence="1">
    <location>
        <begin position="156"/>
        <end position="252"/>
    </location>
</feature>
<dbReference type="SUPFAM" id="SSF53335">
    <property type="entry name" value="S-adenosyl-L-methionine-dependent methyltransferases"/>
    <property type="match status" value="1"/>
</dbReference>
<dbReference type="EMBL" id="UINC01016703">
    <property type="protein sequence ID" value="SVA69345.1"/>
    <property type="molecule type" value="Genomic_DNA"/>
</dbReference>
<dbReference type="InterPro" id="IPR041698">
    <property type="entry name" value="Methyltransf_25"/>
</dbReference>
<name>A0A381XXB4_9ZZZZ</name>
<dbReference type="PANTHER" id="PTHR43591:SF24">
    <property type="entry name" value="2-METHOXY-6-POLYPRENYL-1,4-BENZOQUINOL METHYLASE, MITOCHONDRIAL"/>
    <property type="match status" value="1"/>
</dbReference>
<dbReference type="CDD" id="cd02440">
    <property type="entry name" value="AdoMet_MTases"/>
    <property type="match status" value="1"/>
</dbReference>
<dbReference type="Pfam" id="PF13649">
    <property type="entry name" value="Methyltransf_25"/>
    <property type="match status" value="1"/>
</dbReference>
<evidence type="ECO:0000259" key="1">
    <source>
        <dbReference type="Pfam" id="PF13649"/>
    </source>
</evidence>
<reference evidence="2" key="1">
    <citation type="submission" date="2018-05" db="EMBL/GenBank/DDBJ databases">
        <authorList>
            <person name="Lanie J.A."/>
            <person name="Ng W.-L."/>
            <person name="Kazmierczak K.M."/>
            <person name="Andrzejewski T.M."/>
            <person name="Davidsen T.M."/>
            <person name="Wayne K.J."/>
            <person name="Tettelin H."/>
            <person name="Glass J.I."/>
            <person name="Rusch D."/>
            <person name="Podicherti R."/>
            <person name="Tsui H.-C.T."/>
            <person name="Winkler M.E."/>
        </authorList>
    </citation>
    <scope>NUCLEOTIDE SEQUENCE</scope>
</reference>
<evidence type="ECO:0000313" key="2">
    <source>
        <dbReference type="EMBL" id="SVA69345.1"/>
    </source>
</evidence>
<dbReference type="GO" id="GO:0008168">
    <property type="term" value="F:methyltransferase activity"/>
    <property type="evidence" value="ECO:0007669"/>
    <property type="project" value="TreeGrafter"/>
</dbReference>
<protein>
    <recommendedName>
        <fullName evidence="1">Methyltransferase domain-containing protein</fullName>
    </recommendedName>
</protein>